<sequence length="66" mass="7560">MTGGHRFWALIPVRVSSDYPNLGVDYSKLFFGKSPCHTRIVWQHRSDLLVVCLAGSRIQIFCVSRH</sequence>
<evidence type="ECO:0000313" key="1">
    <source>
        <dbReference type="EMBL" id="SPD15950.1"/>
    </source>
</evidence>
<organism evidence="1">
    <name type="scientific">Fagus sylvatica</name>
    <name type="common">Beechnut</name>
    <dbReference type="NCBI Taxonomy" id="28930"/>
    <lineage>
        <taxon>Eukaryota</taxon>
        <taxon>Viridiplantae</taxon>
        <taxon>Streptophyta</taxon>
        <taxon>Embryophyta</taxon>
        <taxon>Tracheophyta</taxon>
        <taxon>Spermatophyta</taxon>
        <taxon>Magnoliopsida</taxon>
        <taxon>eudicotyledons</taxon>
        <taxon>Gunneridae</taxon>
        <taxon>Pentapetalae</taxon>
        <taxon>rosids</taxon>
        <taxon>fabids</taxon>
        <taxon>Fagales</taxon>
        <taxon>Fagaceae</taxon>
        <taxon>Fagus</taxon>
    </lineage>
</organism>
<protein>
    <submittedName>
        <fullName evidence="1">Uncharacterized protein</fullName>
    </submittedName>
</protein>
<gene>
    <name evidence="1" type="ORF">FSB_LOCUS43832</name>
</gene>
<dbReference type="EMBL" id="OIVN01004190">
    <property type="protein sequence ID" value="SPD15950.1"/>
    <property type="molecule type" value="Genomic_DNA"/>
</dbReference>
<name>A0A2N9HVZ4_FAGSY</name>
<dbReference type="AlphaFoldDB" id="A0A2N9HVZ4"/>
<proteinExistence type="predicted"/>
<reference evidence="1" key="1">
    <citation type="submission" date="2018-02" db="EMBL/GenBank/DDBJ databases">
        <authorList>
            <person name="Cohen D.B."/>
            <person name="Kent A.D."/>
        </authorList>
    </citation>
    <scope>NUCLEOTIDE SEQUENCE</scope>
</reference>
<accession>A0A2N9HVZ4</accession>